<dbReference type="Proteomes" id="UP001156690">
    <property type="component" value="Unassembled WGS sequence"/>
</dbReference>
<proteinExistence type="predicted"/>
<keyword evidence="1" id="KW-1133">Transmembrane helix</keyword>
<evidence type="ECO:0000313" key="2">
    <source>
        <dbReference type="EMBL" id="GLQ76292.1"/>
    </source>
</evidence>
<dbReference type="EMBL" id="BSNX01000075">
    <property type="protein sequence ID" value="GLQ76292.1"/>
    <property type="molecule type" value="Genomic_DNA"/>
</dbReference>
<evidence type="ECO:0000313" key="3">
    <source>
        <dbReference type="Proteomes" id="UP001156690"/>
    </source>
</evidence>
<keyword evidence="1" id="KW-0472">Membrane</keyword>
<evidence type="ECO:0000256" key="1">
    <source>
        <dbReference type="SAM" id="Phobius"/>
    </source>
</evidence>
<feature type="transmembrane region" description="Helical" evidence="1">
    <location>
        <begin position="6"/>
        <end position="28"/>
    </location>
</feature>
<sequence length="220" mass="24480">MSKKLLPIPLVLLIPIVLLVVVIVAAVYRFSLTDEEIYAKQGVTVKSEQTGETDQVMLKLFALKDAQPWLVSVPESLSKAQLTQVVGDPENARAKGFYSVDGQRGEVILNFLEITPLNYGEPSEAMTFVAPYVVTTQGTGVFHYLGLFRLVYDKKVVEQLDYTFIADRAQNVDVATDEPFDVSESVVVRYLAHSASQPLSETPSDQIEKLIKVKPTRFIK</sequence>
<keyword evidence="3" id="KW-1185">Reference proteome</keyword>
<accession>A0AAV5P3T0</accession>
<reference evidence="3" key="1">
    <citation type="journal article" date="2019" name="Int. J. Syst. Evol. Microbiol.">
        <title>The Global Catalogue of Microorganisms (GCM) 10K type strain sequencing project: providing services to taxonomists for standard genome sequencing and annotation.</title>
        <authorList>
            <consortium name="The Broad Institute Genomics Platform"/>
            <consortium name="The Broad Institute Genome Sequencing Center for Infectious Disease"/>
            <person name="Wu L."/>
            <person name="Ma J."/>
        </authorList>
    </citation>
    <scope>NUCLEOTIDE SEQUENCE [LARGE SCALE GENOMIC DNA]</scope>
    <source>
        <strain evidence="3">NBRC 15640</strain>
    </source>
</reference>
<gene>
    <name evidence="2" type="ORF">GCM10007932_56550</name>
</gene>
<organism evidence="2 3">
    <name type="scientific">Vibrio penaeicida</name>
    <dbReference type="NCBI Taxonomy" id="104609"/>
    <lineage>
        <taxon>Bacteria</taxon>
        <taxon>Pseudomonadati</taxon>
        <taxon>Pseudomonadota</taxon>
        <taxon>Gammaproteobacteria</taxon>
        <taxon>Vibrionales</taxon>
        <taxon>Vibrionaceae</taxon>
        <taxon>Vibrio</taxon>
    </lineage>
</organism>
<comment type="caution">
    <text evidence="2">The sequence shown here is derived from an EMBL/GenBank/DDBJ whole genome shotgun (WGS) entry which is preliminary data.</text>
</comment>
<name>A0AAV5P3T0_9VIBR</name>
<dbReference type="RefSeq" id="WP_126608453.1">
    <property type="nucleotide sequence ID" value="NZ_AP025145.1"/>
</dbReference>
<protein>
    <submittedName>
        <fullName evidence="2">Uncharacterized protein</fullName>
    </submittedName>
</protein>
<dbReference type="AlphaFoldDB" id="A0AAV5P3T0"/>
<keyword evidence="1" id="KW-0812">Transmembrane</keyword>